<evidence type="ECO:0000313" key="2">
    <source>
        <dbReference type="Proteomes" id="UP000281553"/>
    </source>
</evidence>
<name>A0A3P6QRQ3_DIBLA</name>
<dbReference type="AlphaFoldDB" id="A0A3P6QRQ3"/>
<dbReference type="EMBL" id="UYRU01010982">
    <property type="protein sequence ID" value="VDK46310.1"/>
    <property type="molecule type" value="Genomic_DNA"/>
</dbReference>
<protein>
    <submittedName>
        <fullName evidence="1">Uncharacterized protein</fullName>
    </submittedName>
</protein>
<accession>A0A3P6QRQ3</accession>
<dbReference type="Proteomes" id="UP000281553">
    <property type="component" value="Unassembled WGS sequence"/>
</dbReference>
<reference evidence="1 2" key="1">
    <citation type="submission" date="2018-11" db="EMBL/GenBank/DDBJ databases">
        <authorList>
            <consortium name="Pathogen Informatics"/>
        </authorList>
    </citation>
    <scope>NUCLEOTIDE SEQUENCE [LARGE SCALE GENOMIC DNA]</scope>
</reference>
<evidence type="ECO:0000313" key="1">
    <source>
        <dbReference type="EMBL" id="VDK46310.1"/>
    </source>
</evidence>
<organism evidence="1 2">
    <name type="scientific">Dibothriocephalus latus</name>
    <name type="common">Fish tapeworm</name>
    <name type="synonym">Diphyllobothrium latum</name>
    <dbReference type="NCBI Taxonomy" id="60516"/>
    <lineage>
        <taxon>Eukaryota</taxon>
        <taxon>Metazoa</taxon>
        <taxon>Spiralia</taxon>
        <taxon>Lophotrochozoa</taxon>
        <taxon>Platyhelminthes</taxon>
        <taxon>Cestoda</taxon>
        <taxon>Eucestoda</taxon>
        <taxon>Diphyllobothriidea</taxon>
        <taxon>Diphyllobothriidae</taxon>
        <taxon>Dibothriocephalus</taxon>
    </lineage>
</organism>
<sequence length="151" mass="17061">MMLLMSEFCGIWRNYGLENVMLSSPLGLNVMRVTRTGSCLAFSSALVNRISRKMLLRRFRKSASRARIGTSTHVWIGCSPHFPALVIQGLEYPIDILLTFSYVLPLKRNDFIGQGGGVASYIQFSKEPSVRRISLRVLCVERHASKPERNI</sequence>
<proteinExistence type="predicted"/>
<gene>
    <name evidence="1" type="ORF">DILT_LOCUS1548</name>
</gene>
<keyword evidence="2" id="KW-1185">Reference proteome</keyword>